<dbReference type="SUPFAM" id="SSF117289">
    <property type="entry name" value="Nucleoporin domain"/>
    <property type="match status" value="1"/>
</dbReference>
<keyword evidence="5" id="KW-0677">Repeat</keyword>
<feature type="compositionally biased region" description="Pro residues" evidence="9">
    <location>
        <begin position="15"/>
        <end position="24"/>
    </location>
</feature>
<evidence type="ECO:0000256" key="1">
    <source>
        <dbReference type="ARBA" id="ARBA00004604"/>
    </source>
</evidence>
<dbReference type="GO" id="GO:2000234">
    <property type="term" value="P:positive regulation of rRNA processing"/>
    <property type="evidence" value="ECO:0007669"/>
    <property type="project" value="TreeGrafter"/>
</dbReference>
<feature type="compositionally biased region" description="Polar residues" evidence="9">
    <location>
        <begin position="915"/>
        <end position="930"/>
    </location>
</feature>
<feature type="compositionally biased region" description="Basic residues" evidence="9">
    <location>
        <begin position="955"/>
        <end position="964"/>
    </location>
</feature>
<organism evidence="11 12">
    <name type="scientific">Asterophora parasitica</name>
    <dbReference type="NCBI Taxonomy" id="117018"/>
    <lineage>
        <taxon>Eukaryota</taxon>
        <taxon>Fungi</taxon>
        <taxon>Dikarya</taxon>
        <taxon>Basidiomycota</taxon>
        <taxon>Agaricomycotina</taxon>
        <taxon>Agaricomycetes</taxon>
        <taxon>Agaricomycetidae</taxon>
        <taxon>Agaricales</taxon>
        <taxon>Tricholomatineae</taxon>
        <taxon>Lyophyllaceae</taxon>
        <taxon>Asterophora</taxon>
    </lineage>
</organism>
<dbReference type="GO" id="GO:0045943">
    <property type="term" value="P:positive regulation of transcription by RNA polymerase I"/>
    <property type="evidence" value="ECO:0007669"/>
    <property type="project" value="InterPro"/>
</dbReference>
<dbReference type="GO" id="GO:0006364">
    <property type="term" value="P:rRNA processing"/>
    <property type="evidence" value="ECO:0007669"/>
    <property type="project" value="UniProtKB-KW"/>
</dbReference>
<dbReference type="SMART" id="SM00320">
    <property type="entry name" value="WD40"/>
    <property type="match status" value="5"/>
</dbReference>
<dbReference type="PANTHER" id="PTHR44215">
    <property type="entry name" value="WD REPEAT-CONTAINING PROTEIN 75"/>
    <property type="match status" value="1"/>
</dbReference>
<dbReference type="InterPro" id="IPR036322">
    <property type="entry name" value="WD40_repeat_dom_sf"/>
</dbReference>
<comment type="subcellular location">
    <subcellularLocation>
        <location evidence="1">Nucleus</location>
        <location evidence="1">Nucleolus</location>
    </subcellularLocation>
</comment>
<dbReference type="Pfam" id="PF23769">
    <property type="entry name" value="Beta-prop_WDR75_2nd"/>
    <property type="match status" value="1"/>
</dbReference>
<feature type="repeat" description="WD" evidence="8">
    <location>
        <begin position="314"/>
        <end position="355"/>
    </location>
</feature>
<dbReference type="SUPFAM" id="SSF50978">
    <property type="entry name" value="WD40 repeat-like"/>
    <property type="match status" value="1"/>
</dbReference>
<dbReference type="PROSITE" id="PS50082">
    <property type="entry name" value="WD_REPEATS_2"/>
    <property type="match status" value="2"/>
</dbReference>
<keyword evidence="3" id="KW-0698">rRNA processing</keyword>
<gene>
    <name evidence="11" type="ORF">DXG03_008486</name>
</gene>
<dbReference type="Pfam" id="PF23869">
    <property type="entry name" value="Beta-prop_WDR75_1st"/>
    <property type="match status" value="1"/>
</dbReference>
<comment type="caution">
    <text evidence="11">The sequence shown here is derived from an EMBL/GenBank/DDBJ whole genome shotgun (WGS) entry which is preliminary data.</text>
</comment>
<reference evidence="11" key="1">
    <citation type="submission" date="2020-07" db="EMBL/GenBank/DDBJ databases">
        <authorList>
            <person name="Nieuwenhuis M."/>
            <person name="Van De Peppel L.J.J."/>
        </authorList>
    </citation>
    <scope>NUCLEOTIDE SEQUENCE</scope>
    <source>
        <strain evidence="11">AP01</strain>
        <tissue evidence="11">Mycelium</tissue>
    </source>
</reference>
<keyword evidence="6" id="KW-0804">Transcription</keyword>
<feature type="region of interest" description="Disordered" evidence="9">
    <location>
        <begin position="911"/>
        <end position="964"/>
    </location>
</feature>
<evidence type="ECO:0000259" key="10">
    <source>
        <dbReference type="Pfam" id="PF23769"/>
    </source>
</evidence>
<proteinExistence type="predicted"/>
<name>A0A9P7GFM8_9AGAR</name>
<protein>
    <recommendedName>
        <fullName evidence="10">WD repeat-containing protein 75 second beta-propeller domain-containing protein</fullName>
    </recommendedName>
</protein>
<accession>A0A9P7GFM8</accession>
<evidence type="ECO:0000256" key="6">
    <source>
        <dbReference type="ARBA" id="ARBA00023163"/>
    </source>
</evidence>
<evidence type="ECO:0000256" key="7">
    <source>
        <dbReference type="ARBA" id="ARBA00023242"/>
    </source>
</evidence>
<feature type="domain" description="WD repeat-containing protein 75 second beta-propeller" evidence="10">
    <location>
        <begin position="430"/>
        <end position="711"/>
    </location>
</feature>
<keyword evidence="2" id="KW-0690">Ribosome biogenesis</keyword>
<dbReference type="AlphaFoldDB" id="A0A9P7GFM8"/>
<keyword evidence="4 8" id="KW-0853">WD repeat</keyword>
<sequence length="964" mass="104304">MAASTSRQPRQVPLPASPHQPPKPGKQTVSRKGKGKENVAAAAQEPEVTTDISCNLESDSNWEWAPLTDPSASRVPPIFTKDGSYFFSLVGSSVKIHSVATGQVVSTLSAPRSTSSGTSSDLLTAAILNPHNVFQLITGSLDGRLVVWDFLDAALLQVIDIAQPIHYLCAHESFKDAIFVAASRPSKKTKTGGIDDNAVVLRVSLKTVDDTTKSAEILPIGKTRFPTGLTLSPSGAWLIATAGHKVYVAATSSLASGFTKYVSPERLTCLSFHPTDEFFATGDEKGNVRLWYCLNDSLAVNARGVEKKTQTTTLHWHAHAVSSLAFTSNGAYLLSGGEESVLVIWQLHTGKKEFVPRVGAPINTVSVFNGAGREEEYLLGLADATYLFVSSGSLKVSRSYSRIKLDPAVPLGSTSRPTSTPIAFHSLTSTLILPSSHPSSLQIYSPSSSKLVSELEVSPSNRVSRRDEKPIEPSYVEQVIISPSGEWMASIDVREADDGFRDEIYLKIWWWDQKSGRWTLNTRVDRPHGLKKVTSLTFSPVSEAFAIHLVTTGEDGNVKTWGLRTVKSKAGTTEEFWVTRSTFGFRSVLPQSAIWSRDASLLAVVFGPCVALYDPATNILFQTLTSPEGGASKSVHFIGREGRYLAVVGHHSVTLWDLVHQSIRWTYKALLTIDRVVPHAEADTFAVFHDSSDQELPKTRVSIFRAASSTPASSHSIPFRLRNLSPYPLSQKPSGQVFVGITDDWSVVLFGDGAKLAKEEGATATEIASSSTPARRTLFQDIFGKSAFAEPPTVSVVADGGNRPRNGKASADVFDSPAYLMPALEHLFNPLMDKFLKPRLDDSPVHVNPEDEDVDMDEEPADVAFVSGQSSRVVNQEEMDAFVSLFKNHFIKSLSAAPVNGHSRNVANAKVAATRVSTPSVRKSKQSTVPRQDAPAVGQGEDAATSSPSAPTTNGRKRKKPLGG</sequence>
<feature type="compositionally biased region" description="Polar residues" evidence="9">
    <location>
        <begin position="944"/>
        <end position="954"/>
    </location>
</feature>
<dbReference type="Proteomes" id="UP000775547">
    <property type="component" value="Unassembled WGS sequence"/>
</dbReference>
<dbReference type="EMBL" id="JABCKV010000007">
    <property type="protein sequence ID" value="KAG5647763.1"/>
    <property type="molecule type" value="Genomic_DNA"/>
</dbReference>
<dbReference type="InterPro" id="IPR001680">
    <property type="entry name" value="WD40_rpt"/>
</dbReference>
<evidence type="ECO:0000256" key="8">
    <source>
        <dbReference type="PROSITE-ProRule" id="PRU00221"/>
    </source>
</evidence>
<feature type="region of interest" description="Disordered" evidence="9">
    <location>
        <begin position="1"/>
        <end position="46"/>
    </location>
</feature>
<reference evidence="11" key="2">
    <citation type="submission" date="2021-10" db="EMBL/GenBank/DDBJ databases">
        <title>Phylogenomics reveals ancestral predisposition of the termite-cultivated fungus Termitomyces towards a domesticated lifestyle.</title>
        <authorList>
            <person name="Auxier B."/>
            <person name="Grum-Grzhimaylo A."/>
            <person name="Cardenas M.E."/>
            <person name="Lodge J.D."/>
            <person name="Laessoe T."/>
            <person name="Pedersen O."/>
            <person name="Smith M.E."/>
            <person name="Kuyper T.W."/>
            <person name="Franco-Molano E.A."/>
            <person name="Baroni T.J."/>
            <person name="Aanen D.K."/>
        </authorList>
    </citation>
    <scope>NUCLEOTIDE SEQUENCE</scope>
    <source>
        <strain evidence="11">AP01</strain>
        <tissue evidence="11">Mycelium</tissue>
    </source>
</reference>
<dbReference type="GO" id="GO:0032040">
    <property type="term" value="C:small-subunit processome"/>
    <property type="evidence" value="ECO:0007669"/>
    <property type="project" value="InterPro"/>
</dbReference>
<evidence type="ECO:0000313" key="12">
    <source>
        <dbReference type="Proteomes" id="UP000775547"/>
    </source>
</evidence>
<evidence type="ECO:0000256" key="9">
    <source>
        <dbReference type="SAM" id="MobiDB-lite"/>
    </source>
</evidence>
<dbReference type="PROSITE" id="PS50294">
    <property type="entry name" value="WD_REPEATS_REGION"/>
    <property type="match status" value="1"/>
</dbReference>
<keyword evidence="7" id="KW-0539">Nucleus</keyword>
<dbReference type="InterPro" id="IPR057644">
    <property type="entry name" value="Beta-prop_WDR75_2nd"/>
</dbReference>
<dbReference type="InterPro" id="IPR015943">
    <property type="entry name" value="WD40/YVTN_repeat-like_dom_sf"/>
</dbReference>
<dbReference type="PANTHER" id="PTHR44215:SF1">
    <property type="entry name" value="WD REPEAT-CONTAINING PROTEIN 75"/>
    <property type="match status" value="1"/>
</dbReference>
<dbReference type="OrthoDB" id="4096at2759"/>
<dbReference type="InterPro" id="IPR053826">
    <property type="entry name" value="WDR75"/>
</dbReference>
<feature type="repeat" description="WD" evidence="8">
    <location>
        <begin position="267"/>
        <end position="291"/>
    </location>
</feature>
<evidence type="ECO:0000256" key="4">
    <source>
        <dbReference type="ARBA" id="ARBA00022574"/>
    </source>
</evidence>
<evidence type="ECO:0000313" key="11">
    <source>
        <dbReference type="EMBL" id="KAG5647763.1"/>
    </source>
</evidence>
<evidence type="ECO:0000256" key="3">
    <source>
        <dbReference type="ARBA" id="ARBA00022552"/>
    </source>
</evidence>
<evidence type="ECO:0000256" key="5">
    <source>
        <dbReference type="ARBA" id="ARBA00022737"/>
    </source>
</evidence>
<dbReference type="Gene3D" id="2.130.10.10">
    <property type="entry name" value="YVTN repeat-like/Quinoprotein amine dehydrogenase"/>
    <property type="match status" value="3"/>
</dbReference>
<dbReference type="GO" id="GO:0003723">
    <property type="term" value="F:RNA binding"/>
    <property type="evidence" value="ECO:0007669"/>
    <property type="project" value="InterPro"/>
</dbReference>
<keyword evidence="12" id="KW-1185">Reference proteome</keyword>
<evidence type="ECO:0000256" key="2">
    <source>
        <dbReference type="ARBA" id="ARBA00022517"/>
    </source>
</evidence>